<feature type="domain" description="Mutator-like transposase" evidence="1">
    <location>
        <begin position="130"/>
        <end position="242"/>
    </location>
</feature>
<dbReference type="AlphaFoldDB" id="A0AA89C4B0"/>
<dbReference type="InterPro" id="IPR049012">
    <property type="entry name" value="Mutator_transp_dom"/>
</dbReference>
<dbReference type="EMBL" id="VSWD01000006">
    <property type="protein sequence ID" value="KAK3100488.1"/>
    <property type="molecule type" value="Genomic_DNA"/>
</dbReference>
<reference evidence="2" key="1">
    <citation type="submission" date="2019-08" db="EMBL/GenBank/DDBJ databases">
        <title>The improved chromosome-level genome for the pearl oyster Pinctada fucata martensii using PacBio sequencing and Hi-C.</title>
        <authorList>
            <person name="Zheng Z."/>
        </authorList>
    </citation>
    <scope>NUCLEOTIDE SEQUENCE</scope>
    <source>
        <strain evidence="2">ZZ-2019</strain>
        <tissue evidence="2">Adductor muscle</tissue>
    </source>
</reference>
<gene>
    <name evidence="2" type="ORF">FSP39_020887</name>
</gene>
<evidence type="ECO:0000313" key="3">
    <source>
        <dbReference type="Proteomes" id="UP001186944"/>
    </source>
</evidence>
<evidence type="ECO:0000259" key="1">
    <source>
        <dbReference type="Pfam" id="PF20700"/>
    </source>
</evidence>
<organism evidence="2 3">
    <name type="scientific">Pinctada imbricata</name>
    <name type="common">Atlantic pearl-oyster</name>
    <name type="synonym">Pinctada martensii</name>
    <dbReference type="NCBI Taxonomy" id="66713"/>
    <lineage>
        <taxon>Eukaryota</taxon>
        <taxon>Metazoa</taxon>
        <taxon>Spiralia</taxon>
        <taxon>Lophotrochozoa</taxon>
        <taxon>Mollusca</taxon>
        <taxon>Bivalvia</taxon>
        <taxon>Autobranchia</taxon>
        <taxon>Pteriomorphia</taxon>
        <taxon>Pterioida</taxon>
        <taxon>Pterioidea</taxon>
        <taxon>Pteriidae</taxon>
        <taxon>Pinctada</taxon>
    </lineage>
</organism>
<dbReference type="Pfam" id="PF20700">
    <property type="entry name" value="Mutator"/>
    <property type="match status" value="1"/>
</dbReference>
<comment type="caution">
    <text evidence="2">The sequence shown here is derived from an EMBL/GenBank/DDBJ whole genome shotgun (WGS) entry which is preliminary data.</text>
</comment>
<sequence>MIDNVGGPQRMNNCLTTLDLPPINNRSLKVMERRAGKLIENFADENMKAESKRAYEKEMSEIFQSEQQAFEEEICDLGVAVIEDEFIGEPLGSTPQSEALPEIHHCRKRRPETISVAETAKKRRLNFLPRTPTGITVCADHAWQKRGFDSLTGHTYLLSKENKVLKIVVKHRTCRVCKCWRRRRPGQKLRHHRCVLNHKGSSRLMESEAGVEAVKEMNDQGTPIAVIEGDGDNTLIARLKSNLGLTAFAKGGLSPGHYNIKYSEKLDKNRELRRVKMRQPDVKCRRLILKQEQATQKGAYEASEGSSYQSVKQGIMPHITQIAAVEMHSGNQFTCYVLPKVLIKASAEKVTGIVFDGTDLFVNGRKVDALIISDAIGKLLEWLGQLFLLHIMEGFLTSE</sequence>
<evidence type="ECO:0000313" key="2">
    <source>
        <dbReference type="EMBL" id="KAK3100488.1"/>
    </source>
</evidence>
<keyword evidence="3" id="KW-1185">Reference proteome</keyword>
<protein>
    <recommendedName>
        <fullName evidence="1">Mutator-like transposase domain-containing protein</fullName>
    </recommendedName>
</protein>
<accession>A0AA89C4B0</accession>
<dbReference type="Proteomes" id="UP001186944">
    <property type="component" value="Unassembled WGS sequence"/>
</dbReference>
<name>A0AA89C4B0_PINIB</name>
<proteinExistence type="predicted"/>